<sequence>MRTRTKDRAHSHLRSYALAPTIMTGSGNLCRFNPAADWRGNTPFTNDNRKCIRCTMTCCEEDSWICRTSTGARTDETS</sequence>
<keyword evidence="2" id="KW-1185">Reference proteome</keyword>
<evidence type="ECO:0000313" key="2">
    <source>
        <dbReference type="Proteomes" id="UP000192578"/>
    </source>
</evidence>
<organism evidence="1 2">
    <name type="scientific">Hypsibius exemplaris</name>
    <name type="common">Freshwater tardigrade</name>
    <dbReference type="NCBI Taxonomy" id="2072580"/>
    <lineage>
        <taxon>Eukaryota</taxon>
        <taxon>Metazoa</taxon>
        <taxon>Ecdysozoa</taxon>
        <taxon>Tardigrada</taxon>
        <taxon>Eutardigrada</taxon>
        <taxon>Parachela</taxon>
        <taxon>Hypsibioidea</taxon>
        <taxon>Hypsibiidae</taxon>
        <taxon>Hypsibius</taxon>
    </lineage>
</organism>
<evidence type="ECO:0000313" key="1">
    <source>
        <dbReference type="EMBL" id="OQV13362.1"/>
    </source>
</evidence>
<dbReference type="Proteomes" id="UP000192578">
    <property type="component" value="Unassembled WGS sequence"/>
</dbReference>
<dbReference type="EMBL" id="MTYJ01000125">
    <property type="protein sequence ID" value="OQV13362.1"/>
    <property type="molecule type" value="Genomic_DNA"/>
</dbReference>
<dbReference type="AlphaFoldDB" id="A0A1W0WDW5"/>
<gene>
    <name evidence="1" type="ORF">BV898_12397</name>
</gene>
<comment type="caution">
    <text evidence="1">The sequence shown here is derived from an EMBL/GenBank/DDBJ whole genome shotgun (WGS) entry which is preliminary data.</text>
</comment>
<name>A0A1W0WDW5_HYPEX</name>
<accession>A0A1W0WDW5</accession>
<protein>
    <submittedName>
        <fullName evidence="1">Uncharacterized protein</fullName>
    </submittedName>
</protein>
<reference evidence="2" key="1">
    <citation type="submission" date="2017-01" db="EMBL/GenBank/DDBJ databases">
        <title>Comparative genomics of anhydrobiosis in the tardigrade Hypsibius dujardini.</title>
        <authorList>
            <person name="Yoshida Y."/>
            <person name="Koutsovoulos G."/>
            <person name="Laetsch D."/>
            <person name="Stevens L."/>
            <person name="Kumar S."/>
            <person name="Horikawa D."/>
            <person name="Ishino K."/>
            <person name="Komine S."/>
            <person name="Tomita M."/>
            <person name="Blaxter M."/>
            <person name="Arakawa K."/>
        </authorList>
    </citation>
    <scope>NUCLEOTIDE SEQUENCE [LARGE SCALE GENOMIC DNA]</scope>
    <source>
        <strain evidence="2">Z151</strain>
    </source>
</reference>
<proteinExistence type="predicted"/>